<protein>
    <recommendedName>
        <fullName evidence="4">AAA domain-containing protein</fullName>
    </recommendedName>
</protein>
<dbReference type="InterPro" id="IPR025662">
    <property type="entry name" value="Sigma_54_int_dom_ATP-bd_1"/>
</dbReference>
<dbReference type="Gene3D" id="3.40.50.300">
    <property type="entry name" value="P-loop containing nucleotide triphosphate hydrolases"/>
    <property type="match status" value="1"/>
</dbReference>
<accession>A0ABW8ARF9</accession>
<dbReference type="SUPFAM" id="SSF52540">
    <property type="entry name" value="P-loop containing nucleoside triphosphate hydrolases"/>
    <property type="match status" value="1"/>
</dbReference>
<dbReference type="EMBL" id="JBITLV010000006">
    <property type="protein sequence ID" value="MFI7588973.1"/>
    <property type="molecule type" value="Genomic_DNA"/>
</dbReference>
<reference evidence="2 3" key="1">
    <citation type="submission" date="2024-10" db="EMBL/GenBank/DDBJ databases">
        <title>The Natural Products Discovery Center: Release of the First 8490 Sequenced Strains for Exploring Actinobacteria Biosynthetic Diversity.</title>
        <authorList>
            <person name="Kalkreuter E."/>
            <person name="Kautsar S.A."/>
            <person name="Yang D."/>
            <person name="Bader C.D."/>
            <person name="Teijaro C.N."/>
            <person name="Fluegel L."/>
            <person name="Davis C.M."/>
            <person name="Simpson J.R."/>
            <person name="Lauterbach L."/>
            <person name="Steele A.D."/>
            <person name="Gui C."/>
            <person name="Meng S."/>
            <person name="Li G."/>
            <person name="Viehrig K."/>
            <person name="Ye F."/>
            <person name="Su P."/>
            <person name="Kiefer A.F."/>
            <person name="Nichols A."/>
            <person name="Cepeda A.J."/>
            <person name="Yan W."/>
            <person name="Fan B."/>
            <person name="Jiang Y."/>
            <person name="Adhikari A."/>
            <person name="Zheng C.-J."/>
            <person name="Schuster L."/>
            <person name="Cowan T.M."/>
            <person name="Smanski M.J."/>
            <person name="Chevrette M.G."/>
            <person name="De Carvalho L.P.S."/>
            <person name="Shen B."/>
        </authorList>
    </citation>
    <scope>NUCLEOTIDE SEQUENCE [LARGE SCALE GENOMIC DNA]</scope>
    <source>
        <strain evidence="2 3">NPDC049639</strain>
    </source>
</reference>
<name>A0ABW8ARF9_9ACTN</name>
<organism evidence="2 3">
    <name type="scientific">Spongisporangium articulatum</name>
    <dbReference type="NCBI Taxonomy" id="3362603"/>
    <lineage>
        <taxon>Bacteria</taxon>
        <taxon>Bacillati</taxon>
        <taxon>Actinomycetota</taxon>
        <taxon>Actinomycetes</taxon>
        <taxon>Kineosporiales</taxon>
        <taxon>Kineosporiaceae</taxon>
        <taxon>Spongisporangium</taxon>
    </lineage>
</organism>
<keyword evidence="3" id="KW-1185">Reference proteome</keyword>
<comment type="caution">
    <text evidence="2">The sequence shown here is derived from an EMBL/GenBank/DDBJ whole genome shotgun (WGS) entry which is preliminary data.</text>
</comment>
<feature type="compositionally biased region" description="Basic residues" evidence="1">
    <location>
        <begin position="108"/>
        <end position="121"/>
    </location>
</feature>
<sequence length="166" mass="18348">MVITGQEGVGKSTVVRALLRALPGSAQIDAEDVGQVNPWTYDEAFRALHRRNVADLTRNFWQAGYGTVLAASFVDTHPQLRDFLALLGGQPELIVVQLCASRSERDRRRTRRAKPTSRAARHAADDAVPEDRTLAAHADEYDYLRVDTDGLSVERVVAVVLARIGR</sequence>
<dbReference type="InterPro" id="IPR027417">
    <property type="entry name" value="P-loop_NTPase"/>
</dbReference>
<gene>
    <name evidence="2" type="ORF">ACIB24_18070</name>
</gene>
<evidence type="ECO:0000256" key="1">
    <source>
        <dbReference type="SAM" id="MobiDB-lite"/>
    </source>
</evidence>
<evidence type="ECO:0008006" key="4">
    <source>
        <dbReference type="Google" id="ProtNLM"/>
    </source>
</evidence>
<evidence type="ECO:0000313" key="2">
    <source>
        <dbReference type="EMBL" id="MFI7588973.1"/>
    </source>
</evidence>
<dbReference type="PROSITE" id="PS00675">
    <property type="entry name" value="SIGMA54_INTERACT_1"/>
    <property type="match status" value="1"/>
</dbReference>
<proteinExistence type="predicted"/>
<feature type="region of interest" description="Disordered" evidence="1">
    <location>
        <begin position="105"/>
        <end position="128"/>
    </location>
</feature>
<evidence type="ECO:0000313" key="3">
    <source>
        <dbReference type="Proteomes" id="UP001612915"/>
    </source>
</evidence>
<dbReference type="Proteomes" id="UP001612915">
    <property type="component" value="Unassembled WGS sequence"/>
</dbReference>
<dbReference type="RefSeq" id="WP_398283209.1">
    <property type="nucleotide sequence ID" value="NZ_JBITLV010000006.1"/>
</dbReference>